<comment type="subcellular location">
    <subcellularLocation>
        <location evidence="1 8">Cell membrane</location>
        <topology evidence="1 8">Multi-pass membrane protein</topology>
    </subcellularLocation>
</comment>
<feature type="transmembrane region" description="Helical" evidence="8">
    <location>
        <begin position="116"/>
        <end position="139"/>
    </location>
</feature>
<accession>A0ABS6IPC9</accession>
<evidence type="ECO:0000256" key="8">
    <source>
        <dbReference type="RuleBase" id="RU363032"/>
    </source>
</evidence>
<feature type="transmembrane region" description="Helical" evidence="8">
    <location>
        <begin position="268"/>
        <end position="290"/>
    </location>
</feature>
<dbReference type="InterPro" id="IPR000515">
    <property type="entry name" value="MetI-like"/>
</dbReference>
<dbReference type="Proteomes" id="UP000727907">
    <property type="component" value="Unassembled WGS sequence"/>
</dbReference>
<evidence type="ECO:0000256" key="6">
    <source>
        <dbReference type="ARBA" id="ARBA00022989"/>
    </source>
</evidence>
<feature type="transmembrane region" description="Helical" evidence="8">
    <location>
        <begin position="30"/>
        <end position="55"/>
    </location>
</feature>
<dbReference type="Pfam" id="PF00528">
    <property type="entry name" value="BPD_transp_1"/>
    <property type="match status" value="1"/>
</dbReference>
<sequence>MRTMTPPSPGGATSPAEGGGKRSVLAEWQLALPLALAFASIFLAPLLMLVGVSFFNDDKISQPGFGQWAKFLGDPFSYKVIADTMLLGVKTVGATILIGYPLALVYLDASPRVQKVLIFVIVMPLLLSVVVRTFAWIVVLGREGVVNTVLMQLGLISEPLRLLQTELGLVISLTQIEMPLMLLPLISVMSRLDPNLRDASAALGASRWRTLFTVIVPLSMPGLVAGCLLVFASSTTAFISQSVIGGVRLIYLPLLIWQQSLVVFNWPFAAVVSIALLISVLTVVSALSWLGRRSGGYVHG</sequence>
<evidence type="ECO:0000313" key="11">
    <source>
        <dbReference type="Proteomes" id="UP000727907"/>
    </source>
</evidence>
<dbReference type="EMBL" id="JAHOPB010000002">
    <property type="protein sequence ID" value="MBU8876461.1"/>
    <property type="molecule type" value="Genomic_DNA"/>
</dbReference>
<keyword evidence="3 8" id="KW-0813">Transport</keyword>
<dbReference type="PROSITE" id="PS50928">
    <property type="entry name" value="ABC_TM1"/>
    <property type="match status" value="1"/>
</dbReference>
<reference evidence="10 11" key="1">
    <citation type="submission" date="2021-06" db="EMBL/GenBank/DDBJ databases">
        <authorList>
            <person name="Lee D.H."/>
        </authorList>
    </citation>
    <scope>NUCLEOTIDE SEQUENCE [LARGE SCALE GENOMIC DNA]</scope>
    <source>
        <strain evidence="10 11">MMS21-HV4-11</strain>
    </source>
</reference>
<name>A0ABS6IPC9_9HYPH</name>
<evidence type="ECO:0000259" key="9">
    <source>
        <dbReference type="PROSITE" id="PS50928"/>
    </source>
</evidence>
<evidence type="ECO:0000313" key="10">
    <source>
        <dbReference type="EMBL" id="MBU8876461.1"/>
    </source>
</evidence>
<feature type="transmembrane region" description="Helical" evidence="8">
    <location>
        <begin position="167"/>
        <end position="189"/>
    </location>
</feature>
<feature type="transmembrane region" description="Helical" evidence="8">
    <location>
        <begin position="238"/>
        <end position="256"/>
    </location>
</feature>
<evidence type="ECO:0000256" key="2">
    <source>
        <dbReference type="ARBA" id="ARBA00007069"/>
    </source>
</evidence>
<gene>
    <name evidence="10" type="ORF">KQ910_21990</name>
</gene>
<evidence type="ECO:0000256" key="4">
    <source>
        <dbReference type="ARBA" id="ARBA00022475"/>
    </source>
</evidence>
<dbReference type="PANTHER" id="PTHR42929:SF5">
    <property type="entry name" value="ABC TRANSPORTER PERMEASE PROTEIN"/>
    <property type="match status" value="1"/>
</dbReference>
<evidence type="ECO:0000256" key="5">
    <source>
        <dbReference type="ARBA" id="ARBA00022692"/>
    </source>
</evidence>
<keyword evidence="11" id="KW-1185">Reference proteome</keyword>
<keyword evidence="7 8" id="KW-0472">Membrane</keyword>
<dbReference type="RefSeq" id="WP_216965273.1">
    <property type="nucleotide sequence ID" value="NZ_JAHOPB010000002.1"/>
</dbReference>
<evidence type="ECO:0000256" key="3">
    <source>
        <dbReference type="ARBA" id="ARBA00022448"/>
    </source>
</evidence>
<keyword evidence="6 8" id="KW-1133">Transmembrane helix</keyword>
<organism evidence="10 11">
    <name type="scientific">Reyranella humidisoli</name>
    <dbReference type="NCBI Taxonomy" id="2849149"/>
    <lineage>
        <taxon>Bacteria</taxon>
        <taxon>Pseudomonadati</taxon>
        <taxon>Pseudomonadota</taxon>
        <taxon>Alphaproteobacteria</taxon>
        <taxon>Hyphomicrobiales</taxon>
        <taxon>Reyranellaceae</taxon>
        <taxon>Reyranella</taxon>
    </lineage>
</organism>
<comment type="similarity">
    <text evidence="2">Belongs to the binding-protein-dependent transport system permease family. CysTW subfamily.</text>
</comment>
<proteinExistence type="inferred from homology"/>
<evidence type="ECO:0000256" key="1">
    <source>
        <dbReference type="ARBA" id="ARBA00004651"/>
    </source>
</evidence>
<feature type="transmembrane region" description="Helical" evidence="8">
    <location>
        <begin position="85"/>
        <end position="107"/>
    </location>
</feature>
<feature type="domain" description="ABC transmembrane type-1" evidence="9">
    <location>
        <begin position="81"/>
        <end position="289"/>
    </location>
</feature>
<protein>
    <submittedName>
        <fullName evidence="10">ABC transporter permease</fullName>
    </submittedName>
</protein>
<feature type="transmembrane region" description="Helical" evidence="8">
    <location>
        <begin position="210"/>
        <end position="232"/>
    </location>
</feature>
<keyword evidence="4" id="KW-1003">Cell membrane</keyword>
<dbReference type="PANTHER" id="PTHR42929">
    <property type="entry name" value="INNER MEMBRANE ABC TRANSPORTER PERMEASE PROTEIN YDCU-RELATED-RELATED"/>
    <property type="match status" value="1"/>
</dbReference>
<keyword evidence="5 8" id="KW-0812">Transmembrane</keyword>
<evidence type="ECO:0000256" key="7">
    <source>
        <dbReference type="ARBA" id="ARBA00023136"/>
    </source>
</evidence>
<dbReference type="CDD" id="cd06261">
    <property type="entry name" value="TM_PBP2"/>
    <property type="match status" value="1"/>
</dbReference>
<comment type="caution">
    <text evidence="10">The sequence shown here is derived from an EMBL/GenBank/DDBJ whole genome shotgun (WGS) entry which is preliminary data.</text>
</comment>